<feature type="compositionally biased region" description="Low complexity" evidence="1">
    <location>
        <begin position="124"/>
        <end position="142"/>
    </location>
</feature>
<protein>
    <submittedName>
        <fullName evidence="2">Uncharacterized protein</fullName>
    </submittedName>
</protein>
<comment type="caution">
    <text evidence="2">The sequence shown here is derived from an EMBL/GenBank/DDBJ whole genome shotgun (WGS) entry which is preliminary data.</text>
</comment>
<evidence type="ECO:0000256" key="1">
    <source>
        <dbReference type="SAM" id="MobiDB-lite"/>
    </source>
</evidence>
<feature type="region of interest" description="Disordered" evidence="1">
    <location>
        <begin position="221"/>
        <end position="244"/>
    </location>
</feature>
<dbReference type="AlphaFoldDB" id="A0A2U1IW92"/>
<proteinExistence type="predicted"/>
<reference evidence="2 3" key="1">
    <citation type="journal article" date="2018" name="MBio">
        <title>Comparative Genomics Reveals the Core Gene Toolbox for the Fungus-Insect Symbiosis.</title>
        <authorList>
            <person name="Wang Y."/>
            <person name="Stata M."/>
            <person name="Wang W."/>
            <person name="Stajich J.E."/>
            <person name="White M.M."/>
            <person name="Moncalvo J.M."/>
        </authorList>
    </citation>
    <scope>NUCLEOTIDE SEQUENCE [LARGE SCALE GENOMIC DNA]</scope>
    <source>
        <strain evidence="2 3">AUS-126-30</strain>
    </source>
</reference>
<dbReference type="Proteomes" id="UP000245591">
    <property type="component" value="Unassembled WGS sequence"/>
</dbReference>
<evidence type="ECO:0000313" key="2">
    <source>
        <dbReference type="EMBL" id="PVZ97081.1"/>
    </source>
</evidence>
<feature type="region of interest" description="Disordered" evidence="1">
    <location>
        <begin position="123"/>
        <end position="142"/>
    </location>
</feature>
<evidence type="ECO:0000313" key="3">
    <source>
        <dbReference type="Proteomes" id="UP000245591"/>
    </source>
</evidence>
<gene>
    <name evidence="2" type="ORF">BB558_006983</name>
</gene>
<accession>A0A2U1IW92</accession>
<dbReference type="EMBL" id="MBFU01000998">
    <property type="protein sequence ID" value="PVZ97081.1"/>
    <property type="molecule type" value="Genomic_DNA"/>
</dbReference>
<feature type="compositionally biased region" description="Pro residues" evidence="1">
    <location>
        <begin position="8"/>
        <end position="21"/>
    </location>
</feature>
<organism evidence="2 3">
    <name type="scientific">Smittium angustum</name>
    <dbReference type="NCBI Taxonomy" id="133377"/>
    <lineage>
        <taxon>Eukaryota</taxon>
        <taxon>Fungi</taxon>
        <taxon>Fungi incertae sedis</taxon>
        <taxon>Zoopagomycota</taxon>
        <taxon>Kickxellomycotina</taxon>
        <taxon>Harpellomycetes</taxon>
        <taxon>Harpellales</taxon>
        <taxon>Legeriomycetaceae</taxon>
        <taxon>Smittium</taxon>
    </lineage>
</organism>
<sequence>MDNQPQPTNQPPPNFRTPTPDILPNPPKGWYWLVQPGKYINEEYQKITNPLECNSCHQFSFFTRDSNNTGRNTYCCFKCTSCRVKQRATDFFIDVMERSTNELPPTTNIDALYYFPQKSQKRLTNNTSTASTSRNNPTTPIYPTIPTFPATPIFPTMPTISAPTFPHTSIEYTDNTTQPTETQSSIPETQIPETQIPETQISETQDSLGDEYMDELERRLNKSKENAKPVARKRYAEDPSSQQETDIGIKNQLEIFMASVKTLISKSISTALASKSTPAIQSENSINSFGYSLKGMPRLADSESTSIKALKAENVLLKKQILELTLKIDKLIQTNSTTPITSLATEYTNAQAQTSHNSIRKIAGVKPLGTGTRAEVKHKVARLYIQGISRQPIREVKESFAIMRFKLSKILNMDFIGRSTMEITVMEEYARGLVAHTKAFPFLTVLSKVDPAKPMNPEATQLTKDLIRQAFYRRIQASVEKTTKPIFKQYLLDLANELAIPLLPQNISNDIISDIEMPEEPCINKELHNEI</sequence>
<keyword evidence="3" id="KW-1185">Reference proteome</keyword>
<name>A0A2U1IW92_SMIAN</name>
<feature type="region of interest" description="Disordered" evidence="1">
    <location>
        <begin position="1"/>
        <end position="21"/>
    </location>
</feature>